<comment type="function">
    <text evidence="7">Catalyzes a trans-dehydration via an enolate intermediate.</text>
</comment>
<dbReference type="SUPFAM" id="SSF52304">
    <property type="entry name" value="Type II 3-dehydroquinate dehydratase"/>
    <property type="match status" value="1"/>
</dbReference>
<keyword evidence="7" id="KW-0028">Amino-acid biosynthesis</keyword>
<feature type="active site" description="Proton donor" evidence="7">
    <location>
        <position position="105"/>
    </location>
</feature>
<dbReference type="InterPro" id="IPR001874">
    <property type="entry name" value="DHquinase_II"/>
</dbReference>
<dbReference type="Proteomes" id="UP001054846">
    <property type="component" value="Chromosome"/>
</dbReference>
<dbReference type="NCBIfam" id="NF003806">
    <property type="entry name" value="PRK05395.1-3"/>
    <property type="match status" value="1"/>
</dbReference>
<dbReference type="CDD" id="cd00466">
    <property type="entry name" value="DHQase_II"/>
    <property type="match status" value="1"/>
</dbReference>
<feature type="binding site" evidence="7">
    <location>
        <begin position="106"/>
        <end position="107"/>
    </location>
    <ligand>
        <name>substrate</name>
    </ligand>
</feature>
<evidence type="ECO:0000256" key="4">
    <source>
        <dbReference type="ARBA" id="ARBA00011193"/>
    </source>
</evidence>
<evidence type="ECO:0000256" key="7">
    <source>
        <dbReference type="HAMAP-Rule" id="MF_00169"/>
    </source>
</evidence>
<evidence type="ECO:0000256" key="6">
    <source>
        <dbReference type="ARBA" id="ARBA00023239"/>
    </source>
</evidence>
<dbReference type="Pfam" id="PF01220">
    <property type="entry name" value="DHquinase_II"/>
    <property type="match status" value="1"/>
</dbReference>
<keyword evidence="6 7" id="KW-0456">Lyase</keyword>
<accession>A0ABY3PRY3</accession>
<dbReference type="HAMAP" id="MF_00169">
    <property type="entry name" value="AroQ"/>
    <property type="match status" value="1"/>
</dbReference>
<dbReference type="EC" id="4.2.1.10" evidence="5 7"/>
<feature type="binding site" evidence="7">
    <location>
        <position position="85"/>
    </location>
    <ligand>
        <name>substrate</name>
    </ligand>
</feature>
<comment type="subunit">
    <text evidence="4 7">Homododecamer.</text>
</comment>
<feature type="binding site" evidence="7">
    <location>
        <position position="92"/>
    </location>
    <ligand>
        <name>substrate</name>
    </ligand>
</feature>
<organism evidence="8 9">
    <name type="scientific">Gloeobacter morelensis MG652769</name>
    <dbReference type="NCBI Taxonomy" id="2781736"/>
    <lineage>
        <taxon>Bacteria</taxon>
        <taxon>Bacillati</taxon>
        <taxon>Cyanobacteriota</taxon>
        <taxon>Cyanophyceae</taxon>
        <taxon>Gloeobacterales</taxon>
        <taxon>Gloeobacteraceae</taxon>
        <taxon>Gloeobacter</taxon>
        <taxon>Gloeobacter morelensis</taxon>
    </lineage>
</organism>
<gene>
    <name evidence="7 8" type="primary">aroQ</name>
    <name evidence="8" type="ORF">ISF26_09775</name>
</gene>
<feature type="site" description="Transition state stabilizer" evidence="7">
    <location>
        <position position="23"/>
    </location>
</feature>
<feature type="active site" description="Proton acceptor" evidence="7">
    <location>
        <position position="28"/>
    </location>
</feature>
<feature type="binding site" evidence="7">
    <location>
        <position position="116"/>
    </location>
    <ligand>
        <name>substrate</name>
    </ligand>
</feature>
<comment type="catalytic activity">
    <reaction evidence="1 7">
        <text>3-dehydroquinate = 3-dehydroshikimate + H2O</text>
        <dbReference type="Rhea" id="RHEA:21096"/>
        <dbReference type="ChEBI" id="CHEBI:15377"/>
        <dbReference type="ChEBI" id="CHEBI:16630"/>
        <dbReference type="ChEBI" id="CHEBI:32364"/>
        <dbReference type="EC" id="4.2.1.10"/>
    </reaction>
</comment>
<keyword evidence="9" id="KW-1185">Reference proteome</keyword>
<dbReference type="InterPro" id="IPR018509">
    <property type="entry name" value="DHquinase_II_CS"/>
</dbReference>
<dbReference type="PANTHER" id="PTHR21272">
    <property type="entry name" value="CATABOLIC 3-DEHYDROQUINASE"/>
    <property type="match status" value="1"/>
</dbReference>
<evidence type="ECO:0000256" key="1">
    <source>
        <dbReference type="ARBA" id="ARBA00001864"/>
    </source>
</evidence>
<dbReference type="PROSITE" id="PS01029">
    <property type="entry name" value="DEHYDROQUINASE_II"/>
    <property type="match status" value="1"/>
</dbReference>
<dbReference type="Gene3D" id="3.40.50.9100">
    <property type="entry name" value="Dehydroquinase, class II"/>
    <property type="match status" value="1"/>
</dbReference>
<evidence type="ECO:0000313" key="9">
    <source>
        <dbReference type="Proteomes" id="UP001054846"/>
    </source>
</evidence>
<evidence type="ECO:0000256" key="3">
    <source>
        <dbReference type="ARBA" id="ARBA00011037"/>
    </source>
</evidence>
<reference evidence="8 9" key="1">
    <citation type="journal article" date="2021" name="Genome Biol. Evol.">
        <title>Complete Genome Sequencing of a Novel Gloeobacter Species from a Waterfall Cave in Mexico.</title>
        <authorList>
            <person name="Saw J.H."/>
            <person name="Cardona T."/>
            <person name="Montejano G."/>
        </authorList>
    </citation>
    <scope>NUCLEOTIDE SEQUENCE [LARGE SCALE GENOMIC DNA]</scope>
    <source>
        <strain evidence="8">MG652769</strain>
    </source>
</reference>
<comment type="similarity">
    <text evidence="3 7">Belongs to the type-II 3-dehydroquinase family.</text>
</comment>
<dbReference type="NCBIfam" id="TIGR01088">
    <property type="entry name" value="aroQ"/>
    <property type="match status" value="1"/>
</dbReference>
<evidence type="ECO:0000256" key="5">
    <source>
        <dbReference type="ARBA" id="ARBA00012060"/>
    </source>
</evidence>
<proteinExistence type="inferred from homology"/>
<dbReference type="PIRSF" id="PIRSF001399">
    <property type="entry name" value="DHquinase_II"/>
    <property type="match status" value="1"/>
</dbReference>
<sequence length="159" mass="17129">MPIAASLRVLLLNGPNLNLLGRREVDVYGSVALADIERTLQLDAQELGVELTCLQSNHEGVLIDAVHDAFGRCDGLVINPGGLTHTSVALRDAIAGVGLPTVEVHMSNVYRRESFRHHSFIAPVAVGQISGFGVDSYRLGLRAIALLLRQAEQDGSPRR</sequence>
<dbReference type="GO" id="GO:0003855">
    <property type="term" value="F:3-dehydroquinate dehydratase activity"/>
    <property type="evidence" value="ECO:0007669"/>
    <property type="project" value="UniProtKB-EC"/>
</dbReference>
<dbReference type="InterPro" id="IPR036441">
    <property type="entry name" value="DHquinase_II_sf"/>
</dbReference>
<comment type="pathway">
    <text evidence="2 7">Metabolic intermediate biosynthesis; chorismate biosynthesis; chorismate from D-erythrose 4-phosphate and phosphoenolpyruvate: step 3/7.</text>
</comment>
<feature type="binding site" evidence="7">
    <location>
        <position position="79"/>
    </location>
    <ligand>
        <name>substrate</name>
    </ligand>
</feature>
<dbReference type="NCBIfam" id="NF003807">
    <property type="entry name" value="PRK05395.1-4"/>
    <property type="match status" value="1"/>
</dbReference>
<dbReference type="NCBIfam" id="NF003805">
    <property type="entry name" value="PRK05395.1-2"/>
    <property type="match status" value="1"/>
</dbReference>
<protein>
    <recommendedName>
        <fullName evidence="5 7">3-dehydroquinate dehydratase</fullName>
        <shortName evidence="7">3-dehydroquinase</shortName>
        <ecNumber evidence="5 7">4.2.1.10</ecNumber>
    </recommendedName>
    <alternativeName>
        <fullName evidence="7">Type II DHQase</fullName>
    </alternativeName>
</protein>
<dbReference type="PANTHER" id="PTHR21272:SF3">
    <property type="entry name" value="CATABOLIC 3-DEHYDROQUINASE"/>
    <property type="match status" value="1"/>
</dbReference>
<dbReference type="RefSeq" id="WP_230843709.1">
    <property type="nucleotide sequence ID" value="NZ_CP063845.1"/>
</dbReference>
<dbReference type="EMBL" id="CP063845">
    <property type="protein sequence ID" value="UFP96473.1"/>
    <property type="molecule type" value="Genomic_DNA"/>
</dbReference>
<keyword evidence="7" id="KW-0057">Aromatic amino acid biosynthesis</keyword>
<evidence type="ECO:0000256" key="2">
    <source>
        <dbReference type="ARBA" id="ARBA00004902"/>
    </source>
</evidence>
<name>A0ABY3PRY3_9CYAN</name>
<evidence type="ECO:0000313" key="8">
    <source>
        <dbReference type="EMBL" id="UFP96473.1"/>
    </source>
</evidence>